<proteinExistence type="predicted"/>
<feature type="compositionally biased region" description="Basic and acidic residues" evidence="1">
    <location>
        <begin position="70"/>
        <end position="80"/>
    </location>
</feature>
<keyword evidence="3" id="KW-1185">Reference proteome</keyword>
<accession>A0A9X1TXI3</accession>
<dbReference type="AlphaFoldDB" id="A0A9X1TXI3"/>
<name>A0A9X1TXI3_9SPHN</name>
<evidence type="ECO:0000313" key="3">
    <source>
        <dbReference type="Proteomes" id="UP001139410"/>
    </source>
</evidence>
<evidence type="ECO:0000313" key="2">
    <source>
        <dbReference type="EMBL" id="MCF2514163.1"/>
    </source>
</evidence>
<feature type="region of interest" description="Disordered" evidence="1">
    <location>
        <begin position="45"/>
        <end position="80"/>
    </location>
</feature>
<dbReference type="EMBL" id="JAKFGM010000001">
    <property type="protein sequence ID" value="MCF2514163.1"/>
    <property type="molecule type" value="Genomic_DNA"/>
</dbReference>
<dbReference type="InterPro" id="IPR041374">
    <property type="entry name" value="BaeRF_family12"/>
</dbReference>
<dbReference type="RefSeq" id="WP_235066644.1">
    <property type="nucleotide sequence ID" value="NZ_JAKFGM010000001.1"/>
</dbReference>
<dbReference type="Proteomes" id="UP001139410">
    <property type="component" value="Unassembled WGS sequence"/>
</dbReference>
<organism evidence="2 3">
    <name type="scientific">Sphingomonas cremea</name>
    <dbReference type="NCBI Taxonomy" id="2904799"/>
    <lineage>
        <taxon>Bacteria</taxon>
        <taxon>Pseudomonadati</taxon>
        <taxon>Pseudomonadota</taxon>
        <taxon>Alphaproteobacteria</taxon>
        <taxon>Sphingomonadales</taxon>
        <taxon>Sphingomonadaceae</taxon>
        <taxon>Sphingomonas</taxon>
    </lineage>
</organism>
<reference evidence="2" key="1">
    <citation type="submission" date="2022-01" db="EMBL/GenBank/DDBJ databases">
        <authorList>
            <person name="Jo J.-H."/>
            <person name="Im W.-T."/>
        </authorList>
    </citation>
    <scope>NUCLEOTIDE SEQUENCE</scope>
    <source>
        <strain evidence="2">G124</strain>
    </source>
</reference>
<protein>
    <submittedName>
        <fullName evidence="2">Host attachment family protein</fullName>
    </submittedName>
</protein>
<evidence type="ECO:0000256" key="1">
    <source>
        <dbReference type="SAM" id="MobiDB-lite"/>
    </source>
</evidence>
<sequence>MQEKPMPLANNALVLVTDGRKTLFFRNQGDQNQIDLRTEAFDEREDLSNGEIKSDAAGSNAQSGGFGRPAYEETDFHQQEEDRWALGAAEEVNRRVLKNDFDHLAIIAPPKTLGLVRKKLHKEAERRLVCEIPKEMTGRTIPDIEALIVSETKAEELAPF</sequence>
<comment type="caution">
    <text evidence="2">The sequence shown here is derived from an EMBL/GenBank/DDBJ whole genome shotgun (WGS) entry which is preliminary data.</text>
</comment>
<dbReference type="Pfam" id="PF18856">
    <property type="entry name" value="baeRF_family12"/>
    <property type="match status" value="1"/>
</dbReference>
<gene>
    <name evidence="2" type="ORF">LVY65_03635</name>
</gene>